<proteinExistence type="predicted"/>
<comment type="caution">
    <text evidence="1">The sequence shown here is derived from an EMBL/GenBank/DDBJ whole genome shotgun (WGS) entry which is preliminary data.</text>
</comment>
<dbReference type="EMBL" id="LPWE01000011">
    <property type="protein sequence ID" value="ODR95240.1"/>
    <property type="molecule type" value="Genomic_DNA"/>
</dbReference>
<dbReference type="Proteomes" id="UP000094172">
    <property type="component" value="Unassembled WGS sequence"/>
</dbReference>
<evidence type="ECO:0008006" key="3">
    <source>
        <dbReference type="Google" id="ProtNLM"/>
    </source>
</evidence>
<dbReference type="PANTHER" id="PTHR35336">
    <property type="entry name" value="ADENOSYLCOBINAMIDE AMIDOHYDROLASE"/>
    <property type="match status" value="1"/>
</dbReference>
<dbReference type="Pfam" id="PF01955">
    <property type="entry name" value="CbiZ"/>
    <property type="match status" value="1"/>
</dbReference>
<gene>
    <name evidence="1" type="ORF">AUC70_05970</name>
</gene>
<sequence length="110" mass="11101">MGTINIAVRVSAGLTEAALVEALTIAAQARTAAVMEARWSLPEGVATGTGTDCIALAAPMEGHGETVAFAGLHTEVGEALGRAVYDAVARGADNWLATRPDLGPAPCVSK</sequence>
<protein>
    <recommendedName>
        <fullName evidence="3">Adenosylcobinamide amidohydrolase</fullName>
    </recommendedName>
</protein>
<organism evidence="1 2">
    <name type="scientific">Methyloceanibacter stevinii</name>
    <dbReference type="NCBI Taxonomy" id="1774970"/>
    <lineage>
        <taxon>Bacteria</taxon>
        <taxon>Pseudomonadati</taxon>
        <taxon>Pseudomonadota</taxon>
        <taxon>Alphaproteobacteria</taxon>
        <taxon>Hyphomicrobiales</taxon>
        <taxon>Hyphomicrobiaceae</taxon>
        <taxon>Methyloceanibacter</taxon>
    </lineage>
</organism>
<dbReference type="PANTHER" id="PTHR35336:SF5">
    <property type="entry name" value="ADENOSYLCOBINAMIDE AMIDOHYDROLASE"/>
    <property type="match status" value="1"/>
</dbReference>
<name>A0A1E3VNY8_9HYPH</name>
<reference evidence="1 2" key="1">
    <citation type="journal article" date="2016" name="Environ. Microbiol.">
        <title>New Methyloceanibacter diversity from North Sea sediments includes methanotroph containing solely the soluble methane monooxygenase.</title>
        <authorList>
            <person name="Vekeman B."/>
            <person name="Kerckhof F.M."/>
            <person name="Cremers G."/>
            <person name="de Vos P."/>
            <person name="Vandamme P."/>
            <person name="Boon N."/>
            <person name="Op den Camp H.J."/>
            <person name="Heylen K."/>
        </authorList>
    </citation>
    <scope>NUCLEOTIDE SEQUENCE [LARGE SCALE GENOMIC DNA]</scope>
    <source>
        <strain evidence="1 2">R-67176</strain>
    </source>
</reference>
<dbReference type="AlphaFoldDB" id="A0A1E3VNY8"/>
<dbReference type="STRING" id="1774970.AUC70_05970"/>
<dbReference type="InterPro" id="IPR002808">
    <property type="entry name" value="AdoCbi_amidolase"/>
</dbReference>
<evidence type="ECO:0000313" key="2">
    <source>
        <dbReference type="Proteomes" id="UP000094172"/>
    </source>
</evidence>
<keyword evidence="2" id="KW-1185">Reference proteome</keyword>
<accession>A0A1E3VNY8</accession>
<dbReference type="InterPro" id="IPR052209">
    <property type="entry name" value="CbiZ"/>
</dbReference>
<evidence type="ECO:0000313" key="1">
    <source>
        <dbReference type="EMBL" id="ODR95240.1"/>
    </source>
</evidence>